<evidence type="ECO:0000313" key="3">
    <source>
        <dbReference type="Proteomes" id="UP000665047"/>
    </source>
</evidence>
<evidence type="ECO:0000256" key="1">
    <source>
        <dbReference type="SAM" id="Phobius"/>
    </source>
</evidence>
<organism evidence="2 3">
    <name type="scientific">Xenorhabdus budapestensis</name>
    <dbReference type="NCBI Taxonomy" id="290110"/>
    <lineage>
        <taxon>Bacteria</taxon>
        <taxon>Pseudomonadati</taxon>
        <taxon>Pseudomonadota</taxon>
        <taxon>Gammaproteobacteria</taxon>
        <taxon>Enterobacterales</taxon>
        <taxon>Morganellaceae</taxon>
        <taxon>Xenorhabdus</taxon>
    </lineage>
</organism>
<evidence type="ECO:0000313" key="2">
    <source>
        <dbReference type="EMBL" id="QTL40484.1"/>
    </source>
</evidence>
<accession>A0ABX7VIC8</accession>
<reference evidence="2 3" key="1">
    <citation type="submission" date="2021-03" db="EMBL/GenBank/DDBJ databases">
        <title>Complete Genome Sequence Data of Xenorhabdus budapestensis strain C72, a Candidate Biological Control Agent, from China.</title>
        <authorList>
            <person name="LI B."/>
            <person name="WANG S."/>
            <person name="QIU D."/>
        </authorList>
    </citation>
    <scope>NUCLEOTIDE SEQUENCE [LARGE SCALE GENOMIC DNA]</scope>
    <source>
        <strain evidence="2 3">C-7-2</strain>
    </source>
</reference>
<dbReference type="EMBL" id="CP072455">
    <property type="protein sequence ID" value="QTL40484.1"/>
    <property type="molecule type" value="Genomic_DNA"/>
</dbReference>
<keyword evidence="1" id="KW-1133">Transmembrane helix</keyword>
<sequence>MWNISPQRGHMQFLANFMSPIEANIILGRMLSEGIRARIIDEGVVWNNYMYSHAFGGVKLLVHRSDRKRAEEILSKIDDNKYLLDEKKPDLETPVLTSSKRPLSVLVNSFLVILLFLIIGIALPLQFNY</sequence>
<keyword evidence="1" id="KW-0812">Transmembrane</keyword>
<proteinExistence type="predicted"/>
<gene>
    <name evidence="2" type="ORF">HGO23_03555</name>
</gene>
<feature type="transmembrane region" description="Helical" evidence="1">
    <location>
        <begin position="105"/>
        <end position="127"/>
    </location>
</feature>
<name>A0ABX7VIC8_XENBU</name>
<dbReference type="InterPro" id="IPR011322">
    <property type="entry name" value="N-reg_PII-like_a/b"/>
</dbReference>
<dbReference type="Proteomes" id="UP000665047">
    <property type="component" value="Chromosome"/>
</dbReference>
<keyword evidence="1" id="KW-0472">Membrane</keyword>
<protein>
    <submittedName>
        <fullName evidence="2">DUF2007 domain-containing protein</fullName>
    </submittedName>
</protein>
<keyword evidence="3" id="KW-1185">Reference proteome</keyword>
<dbReference type="SUPFAM" id="SSF54913">
    <property type="entry name" value="GlnB-like"/>
    <property type="match status" value="1"/>
</dbReference>